<accession>A0AAD7DMM2</accession>
<gene>
    <name evidence="3" type="ORF">B0H17DRAFT_1198606</name>
</gene>
<name>A0AAD7DMM2_MYCRO</name>
<evidence type="ECO:0000256" key="1">
    <source>
        <dbReference type="SAM" id="MobiDB-lite"/>
    </source>
</evidence>
<protein>
    <submittedName>
        <fullName evidence="3">Uncharacterized protein</fullName>
    </submittedName>
</protein>
<dbReference type="Proteomes" id="UP001221757">
    <property type="component" value="Unassembled WGS sequence"/>
</dbReference>
<dbReference type="EMBL" id="JARKIE010000038">
    <property type="protein sequence ID" value="KAJ7695367.1"/>
    <property type="molecule type" value="Genomic_DNA"/>
</dbReference>
<dbReference type="AlphaFoldDB" id="A0AAD7DMM2"/>
<evidence type="ECO:0000256" key="2">
    <source>
        <dbReference type="SAM" id="Phobius"/>
    </source>
</evidence>
<reference evidence="3" key="1">
    <citation type="submission" date="2023-03" db="EMBL/GenBank/DDBJ databases">
        <title>Massive genome expansion in bonnet fungi (Mycena s.s.) driven by repeated elements and novel gene families across ecological guilds.</title>
        <authorList>
            <consortium name="Lawrence Berkeley National Laboratory"/>
            <person name="Harder C.B."/>
            <person name="Miyauchi S."/>
            <person name="Viragh M."/>
            <person name="Kuo A."/>
            <person name="Thoen E."/>
            <person name="Andreopoulos B."/>
            <person name="Lu D."/>
            <person name="Skrede I."/>
            <person name="Drula E."/>
            <person name="Henrissat B."/>
            <person name="Morin E."/>
            <person name="Kohler A."/>
            <person name="Barry K."/>
            <person name="LaButti K."/>
            <person name="Morin E."/>
            <person name="Salamov A."/>
            <person name="Lipzen A."/>
            <person name="Mereny Z."/>
            <person name="Hegedus B."/>
            <person name="Baldrian P."/>
            <person name="Stursova M."/>
            <person name="Weitz H."/>
            <person name="Taylor A."/>
            <person name="Grigoriev I.V."/>
            <person name="Nagy L.G."/>
            <person name="Martin F."/>
            <person name="Kauserud H."/>
        </authorList>
    </citation>
    <scope>NUCLEOTIDE SEQUENCE</scope>
    <source>
        <strain evidence="3">CBHHK067</strain>
    </source>
</reference>
<keyword evidence="4" id="KW-1185">Reference proteome</keyword>
<keyword evidence="2" id="KW-0472">Membrane</keyword>
<comment type="caution">
    <text evidence="3">The sequence shown here is derived from an EMBL/GenBank/DDBJ whole genome shotgun (WGS) entry which is preliminary data.</text>
</comment>
<proteinExistence type="predicted"/>
<sequence>MSSNTDTASPKMSSRPSVARSATMPAFRHALSMPSVEKTLSLSTKGLRRMSALCIPKPSEVSSSSTTQPSPLVECNPAFTTPEYATSYPPPSESISPLTRPNIKRAMTMPAPVRALQSGARSRLPTMKMPACEWAPRKASVESVESVSSVSTASTRRRSSSVSTVESFTSSEDQLTLGLRLRALPSTMIGVLTSILAVVWILLFPAMAAGTPKRIPAPRPYERNIIISEEQELNPPKLRQRTTASRISRRVAKTYRRTLRRVARARRTSTTAEALVTLFAPVPKRVRAATPGVVDPKTLVSEVPFVVYSSPISLPLPKGPAPVVRPARNMGTFSVLPMLKEEETVYDALCAGW</sequence>
<keyword evidence="2" id="KW-0812">Transmembrane</keyword>
<feature type="transmembrane region" description="Helical" evidence="2">
    <location>
        <begin position="188"/>
        <end position="209"/>
    </location>
</feature>
<feature type="compositionally biased region" description="Polar residues" evidence="1">
    <location>
        <begin position="1"/>
        <end position="16"/>
    </location>
</feature>
<keyword evidence="2" id="KW-1133">Transmembrane helix</keyword>
<organism evidence="3 4">
    <name type="scientific">Mycena rosella</name>
    <name type="common">Pink bonnet</name>
    <name type="synonym">Agaricus rosellus</name>
    <dbReference type="NCBI Taxonomy" id="1033263"/>
    <lineage>
        <taxon>Eukaryota</taxon>
        <taxon>Fungi</taxon>
        <taxon>Dikarya</taxon>
        <taxon>Basidiomycota</taxon>
        <taxon>Agaricomycotina</taxon>
        <taxon>Agaricomycetes</taxon>
        <taxon>Agaricomycetidae</taxon>
        <taxon>Agaricales</taxon>
        <taxon>Marasmiineae</taxon>
        <taxon>Mycenaceae</taxon>
        <taxon>Mycena</taxon>
    </lineage>
</organism>
<evidence type="ECO:0000313" key="4">
    <source>
        <dbReference type="Proteomes" id="UP001221757"/>
    </source>
</evidence>
<evidence type="ECO:0000313" key="3">
    <source>
        <dbReference type="EMBL" id="KAJ7695367.1"/>
    </source>
</evidence>
<feature type="region of interest" description="Disordered" evidence="1">
    <location>
        <begin position="1"/>
        <end position="29"/>
    </location>
</feature>